<feature type="region of interest" description="Disordered" evidence="2">
    <location>
        <begin position="895"/>
        <end position="945"/>
    </location>
</feature>
<dbReference type="OMA" id="SCCEKPP"/>
<feature type="compositionally biased region" description="Polar residues" evidence="2">
    <location>
        <begin position="902"/>
        <end position="911"/>
    </location>
</feature>
<sequence length="1229" mass="128478">MAVGATCEVKEGEPSPSPTAAQTSAATVAAPVAVAAKAPAATTAAIEATDAVADDFFEAVSAHQREQSRRGAATNTPPLSPTPISGGCTSEVRLSEDVEQPLESDTSGGHVIPQLSEGAAPVKEPNGGHPFTSKQLSQGPLPEECIQKTLIPSAIQGHTQVALLMAPKRAPAPRCFSARATEAAPCEAREEASVALPSSSRPAEKGIALAAPFPEAASTAFQLPSTEKAAPVKTAVGTAGSLGASSTVPHSTSPAVSIVGTLNVKKQQKEQRKWQKQEQQYQAHQQPEGKKTLLSLDLQKAHAVPDEDLLDQLHRLSTKIQAQEDEKRVMAEESFQLEQILKRQYHADIRQKSEQNKQLALANQILQKQIEKLSTECEGLRGAVAVAEEVLSDFFHRQMRPQLVLSPVSQEEEPASPLSSYSTVEGRFNKLFLALNRALTAERSTLDTPTRQDLQQRLEAAAAFCRATSAAAVAAASLSPTSSDRPQPDTQTVIWPSVGLLPRGFSVTAALPEIGAAAAATAAEGVGSFKKDVVSRRPLAEPDASHPSSQAQLESLKQQIERLRENLGAFTEGLLHAHERHLRTHKSLKVTAKPERHPEKVEASKYAEASLAKRTFSRSPKSENTQCEALEKEFSEAKPAAVPTAAPAAVTTATAENISKAVPDNISATNTSATGKAKSLWGAATKAGYRGASTLQMPSQGERVRGAVLLPAAPQGKQQHQKQRSSPCNAEGTWGYCLPPGGGVLLGSCCEKPPKSGVVLPPLRQRQQSSRGPCTRQRVPSGGHTVPMGHFGGVHPSASAASLLPALKPAASAAASAACRGGLVGSASAVDLSVVGRPLGPSRVASTYPVSMYAGPRYDHYTAAVGGLQGGPLLGPLPLPRRLQKQGVVPTAGVRKHWAAPSRSNSNSSGKVFSRTRRSCSPIKENSVRGTLEEEAPANGSPVAGNPSYFPGAHLCIESKVSPSAADARVRGPHGARLRGPARQGCGTTGTWGSVEVGGFQGVSDPALRGASLYAVTPPRELSPIGMQTMDWGRGITPSYGEGKGALSMATAANSGAVRLEAAAAVAARLISPSSGTFVSSYSQPPRGKNSMEAMTHLNRALLNQKQQQAFLTALTSPAAATASASRCDTGTVRSPLNACSPVDCRCATPLCGRSLPLSTVPMGLGVPLGDPRPAAGKVGGPWGACSLLSPLCYSNPPAKSPNSGRSSSNIQNIQRQKDDVGEWPQKRL</sequence>
<feature type="coiled-coil region" evidence="1">
    <location>
        <begin position="306"/>
        <end position="383"/>
    </location>
</feature>
<dbReference type="VEuPathDB" id="ToxoDB:ETH_00028785"/>
<gene>
    <name evidence="3" type="ORF">ETH_00028785</name>
</gene>
<organism evidence="3 4">
    <name type="scientific">Eimeria tenella</name>
    <name type="common">Coccidian parasite</name>
    <dbReference type="NCBI Taxonomy" id="5802"/>
    <lineage>
        <taxon>Eukaryota</taxon>
        <taxon>Sar</taxon>
        <taxon>Alveolata</taxon>
        <taxon>Apicomplexa</taxon>
        <taxon>Conoidasida</taxon>
        <taxon>Coccidia</taxon>
        <taxon>Eucoccidiorida</taxon>
        <taxon>Eimeriorina</taxon>
        <taxon>Eimeriidae</taxon>
        <taxon>Eimeria</taxon>
    </lineage>
</organism>
<evidence type="ECO:0000313" key="4">
    <source>
        <dbReference type="Proteomes" id="UP000030747"/>
    </source>
</evidence>
<dbReference type="RefSeq" id="XP_013229653.1">
    <property type="nucleotide sequence ID" value="XM_013374199.1"/>
</dbReference>
<keyword evidence="4" id="KW-1185">Reference proteome</keyword>
<keyword evidence="1" id="KW-0175">Coiled coil</keyword>
<feature type="region of interest" description="Disordered" evidence="2">
    <location>
        <begin position="1198"/>
        <end position="1229"/>
    </location>
</feature>
<dbReference type="EMBL" id="HG674134">
    <property type="protein sequence ID" value="CDJ38898.1"/>
    <property type="molecule type" value="Genomic_DNA"/>
</dbReference>
<evidence type="ECO:0000256" key="2">
    <source>
        <dbReference type="SAM" id="MobiDB-lite"/>
    </source>
</evidence>
<dbReference type="Proteomes" id="UP000030747">
    <property type="component" value="Unassembled WGS sequence"/>
</dbReference>
<feature type="region of interest" description="Disordered" evidence="2">
    <location>
        <begin position="269"/>
        <end position="288"/>
    </location>
</feature>
<feature type="compositionally biased region" description="Polar residues" evidence="2">
    <location>
        <begin position="1201"/>
        <end position="1215"/>
    </location>
</feature>
<proteinExistence type="predicted"/>
<accession>U6KPR2</accession>
<dbReference type="VEuPathDB" id="ToxoDB:ETH2_1315400"/>
<reference evidence="3" key="2">
    <citation type="submission" date="2013-10" db="EMBL/GenBank/DDBJ databases">
        <authorList>
            <person name="Aslett M."/>
        </authorList>
    </citation>
    <scope>NUCLEOTIDE SEQUENCE [LARGE SCALE GENOMIC DNA]</scope>
    <source>
        <strain evidence="3">Houghton</strain>
    </source>
</reference>
<reference evidence="3" key="1">
    <citation type="submission" date="2013-10" db="EMBL/GenBank/DDBJ databases">
        <title>Genomic analysis of the causative agents of coccidiosis in chickens.</title>
        <authorList>
            <person name="Reid A.J."/>
            <person name="Blake D."/>
            <person name="Billington K."/>
            <person name="Browne H."/>
            <person name="Dunn M."/>
            <person name="Hung S."/>
            <person name="Kawahara F."/>
            <person name="Miranda-Saavedra D."/>
            <person name="Mourier T."/>
            <person name="Nagra H."/>
            <person name="Otto T.D."/>
            <person name="Rawlings N."/>
            <person name="Sanchez A."/>
            <person name="Sanders M."/>
            <person name="Subramaniam C."/>
            <person name="Tay Y."/>
            <person name="Dear P."/>
            <person name="Doerig C."/>
            <person name="Gruber A."/>
            <person name="Parkinson J."/>
            <person name="Shirley M."/>
            <person name="Wan K.L."/>
            <person name="Berriman M."/>
            <person name="Tomley F."/>
            <person name="Pain A."/>
        </authorList>
    </citation>
    <scope>NUCLEOTIDE SEQUENCE [LARGE SCALE GENOMIC DNA]</scope>
    <source>
        <strain evidence="3">Houghton</strain>
    </source>
</reference>
<evidence type="ECO:0000256" key="1">
    <source>
        <dbReference type="SAM" id="Coils"/>
    </source>
</evidence>
<protein>
    <submittedName>
        <fullName evidence="3">Uncharacterized protein</fullName>
    </submittedName>
</protein>
<feature type="region of interest" description="Disordered" evidence="2">
    <location>
        <begin position="764"/>
        <end position="792"/>
    </location>
</feature>
<dbReference type="AlphaFoldDB" id="U6KPR2"/>
<evidence type="ECO:0000313" key="3">
    <source>
        <dbReference type="EMBL" id="CDJ38898.1"/>
    </source>
</evidence>
<dbReference type="OrthoDB" id="347889at2759"/>
<name>U6KPR2_EIMTE</name>
<feature type="region of interest" description="Disordered" evidence="2">
    <location>
        <begin position="1"/>
        <end position="22"/>
    </location>
</feature>
<feature type="region of interest" description="Disordered" evidence="2">
    <location>
        <begin position="118"/>
        <end position="139"/>
    </location>
</feature>
<feature type="compositionally biased region" description="Low complexity" evidence="2">
    <location>
        <begin position="277"/>
        <end position="286"/>
    </location>
</feature>
<dbReference type="GeneID" id="25254850"/>
<feature type="region of interest" description="Disordered" evidence="2">
    <location>
        <begin position="61"/>
        <end position="89"/>
    </location>
</feature>
<feature type="coiled-coil region" evidence="1">
    <location>
        <begin position="546"/>
        <end position="573"/>
    </location>
</feature>